<comment type="catalytic activity">
    <reaction evidence="14">
        <text>adenosine(2503) in 23S rRNA + 2 reduced [2Fe-2S]-[ferredoxin] + 2 S-adenosyl-L-methionine = 2-methyladenosine(2503) in 23S rRNA + 5'-deoxyadenosine + L-methionine + 2 oxidized [2Fe-2S]-[ferredoxin] + S-adenosyl-L-homocysteine</text>
        <dbReference type="Rhea" id="RHEA:42916"/>
        <dbReference type="Rhea" id="RHEA-COMP:10000"/>
        <dbReference type="Rhea" id="RHEA-COMP:10001"/>
        <dbReference type="Rhea" id="RHEA-COMP:10152"/>
        <dbReference type="Rhea" id="RHEA-COMP:10282"/>
        <dbReference type="ChEBI" id="CHEBI:17319"/>
        <dbReference type="ChEBI" id="CHEBI:33737"/>
        <dbReference type="ChEBI" id="CHEBI:33738"/>
        <dbReference type="ChEBI" id="CHEBI:57844"/>
        <dbReference type="ChEBI" id="CHEBI:57856"/>
        <dbReference type="ChEBI" id="CHEBI:59789"/>
        <dbReference type="ChEBI" id="CHEBI:74411"/>
        <dbReference type="ChEBI" id="CHEBI:74497"/>
        <dbReference type="EC" id="2.1.1.192"/>
    </reaction>
</comment>
<protein>
    <recommendedName>
        <fullName evidence="14">Probable dual-specificity RNA methyltransferase RlmN</fullName>
        <ecNumber evidence="14">2.1.1.192</ecNumber>
    </recommendedName>
    <alternativeName>
        <fullName evidence="14">23S rRNA (adenine(2503)-C(2))-methyltransferase</fullName>
    </alternativeName>
    <alternativeName>
        <fullName evidence="14">23S rRNA m2A2503 methyltransferase</fullName>
    </alternativeName>
    <alternativeName>
        <fullName evidence="14">Ribosomal RNA large subunit methyltransferase N</fullName>
    </alternativeName>
    <alternativeName>
        <fullName evidence="14">tRNA (adenine(37)-C(2))-methyltransferase</fullName>
    </alternativeName>
    <alternativeName>
        <fullName evidence="14">tRNA m2A37 methyltransferase</fullName>
    </alternativeName>
</protein>
<feature type="binding site" evidence="14">
    <location>
        <position position="193"/>
    </location>
    <ligand>
        <name>S-adenosyl-L-methionine</name>
        <dbReference type="ChEBI" id="CHEBI:59789"/>
    </ligand>
</feature>
<feature type="active site" description="S-methylcysteine intermediate" evidence="14">
    <location>
        <position position="334"/>
    </location>
</feature>
<name>A0A379MRE5_9BACT</name>
<dbReference type="SFLD" id="SFLDF00275">
    <property type="entry name" value="adenosine_C2_methyltransferase"/>
    <property type="match status" value="1"/>
</dbReference>
<evidence type="ECO:0000256" key="1">
    <source>
        <dbReference type="ARBA" id="ARBA00004496"/>
    </source>
</evidence>
<dbReference type="PIRSF" id="PIRSF006004">
    <property type="entry name" value="CHP00048"/>
    <property type="match status" value="1"/>
</dbReference>
<keyword evidence="4 14" id="KW-0963">Cytoplasm</keyword>
<dbReference type="AlphaFoldDB" id="A0A379MRE5"/>
<organism evidence="16 17">
    <name type="scientific">Rikenella microfusus</name>
    <dbReference type="NCBI Taxonomy" id="28139"/>
    <lineage>
        <taxon>Bacteria</taxon>
        <taxon>Pseudomonadati</taxon>
        <taxon>Bacteroidota</taxon>
        <taxon>Bacteroidia</taxon>
        <taxon>Bacteroidales</taxon>
        <taxon>Rikenellaceae</taxon>
        <taxon>Rikenella</taxon>
    </lineage>
</organism>
<feature type="domain" description="Radical SAM core" evidence="15">
    <location>
        <begin position="102"/>
        <end position="329"/>
    </location>
</feature>
<dbReference type="Proteomes" id="UP000255233">
    <property type="component" value="Unassembled WGS sequence"/>
</dbReference>
<feature type="binding site" evidence="14">
    <location>
        <position position="120"/>
    </location>
    <ligand>
        <name>[4Fe-4S] cluster</name>
        <dbReference type="ChEBI" id="CHEBI:49883"/>
        <note>4Fe-4S-S-AdoMet</note>
    </ligand>
</feature>
<comment type="cofactor">
    <cofactor evidence="14">
        <name>[4Fe-4S] cluster</name>
        <dbReference type="ChEBI" id="CHEBI:49883"/>
    </cofactor>
    <text evidence="14">Binds 1 [4Fe-4S] cluster. The cluster is coordinated with 3 cysteines and an exchangeable S-adenosyl-L-methionine.</text>
</comment>
<dbReference type="InterPro" id="IPR027492">
    <property type="entry name" value="RNA_MTrfase_RlmN"/>
</dbReference>
<dbReference type="SFLD" id="SFLDG01062">
    <property type="entry name" value="methyltransferase_(Class_A)"/>
    <property type="match status" value="1"/>
</dbReference>
<keyword evidence="7 14" id="KW-0808">Transferase</keyword>
<dbReference type="Gene3D" id="3.20.20.70">
    <property type="entry name" value="Aldolase class I"/>
    <property type="match status" value="1"/>
</dbReference>
<feature type="binding site" evidence="14">
    <location>
        <position position="123"/>
    </location>
    <ligand>
        <name>[4Fe-4S] cluster</name>
        <dbReference type="ChEBI" id="CHEBI:49883"/>
        <note>4Fe-4S-S-AdoMet</note>
    </ligand>
</feature>
<comment type="similarity">
    <text evidence="2 14">Belongs to the radical SAM superfamily. RlmN family.</text>
</comment>
<evidence type="ECO:0000256" key="5">
    <source>
        <dbReference type="ARBA" id="ARBA00022552"/>
    </source>
</evidence>
<feature type="binding site" evidence="14">
    <location>
        <begin position="161"/>
        <end position="162"/>
    </location>
    <ligand>
        <name>S-adenosyl-L-methionine</name>
        <dbReference type="ChEBI" id="CHEBI:59789"/>
    </ligand>
</feature>
<dbReference type="EMBL" id="UGVL01000001">
    <property type="protein sequence ID" value="SUE33192.1"/>
    <property type="molecule type" value="Genomic_DNA"/>
</dbReference>
<sequence>MDIDAKKWLSGMSPAELGTVAADAGLRPFAARQIADWLYKKRAADIAAMTNLSLAARRRLDELGYTAGRIEPCEVQVSKDGTKKYLFATLGGRYIESVYIPDGERATLCVSSQAGCRMGCRFCMTGRQGLQHHLTAGEIVNQVLAVPESERLTNIVFMGMGEPMDNLENVLRAVDILTSDWGLGWSPTRITVSTIGVIPAMERLLRETKVHLAVSLHDPFDEERRELMPVQNKYPIREVTAALRNFDFSHQRRLSFEYIVFGGVNDSPRHVEGLVRLLKGLDCRINLIRFHAIPDSPLKGASPERIRWMNGALNAAGITTTTRSSRGEDILAACGLLSTQSHNRR</sequence>
<dbReference type="InterPro" id="IPR040072">
    <property type="entry name" value="Methyltransferase_A"/>
</dbReference>
<feature type="binding site" evidence="14">
    <location>
        <begin position="215"/>
        <end position="217"/>
    </location>
    <ligand>
        <name>S-adenosyl-L-methionine</name>
        <dbReference type="ChEBI" id="CHEBI:59789"/>
    </ligand>
</feature>
<evidence type="ECO:0000256" key="3">
    <source>
        <dbReference type="ARBA" id="ARBA00022485"/>
    </source>
</evidence>
<dbReference type="SFLD" id="SFLDS00029">
    <property type="entry name" value="Radical_SAM"/>
    <property type="match status" value="1"/>
</dbReference>
<keyword evidence="10 14" id="KW-0479">Metal-binding</keyword>
<evidence type="ECO:0000256" key="4">
    <source>
        <dbReference type="ARBA" id="ARBA00022490"/>
    </source>
</evidence>
<keyword evidence="11 14" id="KW-0408">Iron</keyword>
<evidence type="ECO:0000256" key="2">
    <source>
        <dbReference type="ARBA" id="ARBA00007544"/>
    </source>
</evidence>
<evidence type="ECO:0000256" key="7">
    <source>
        <dbReference type="ARBA" id="ARBA00022679"/>
    </source>
</evidence>
<dbReference type="GO" id="GO:0000049">
    <property type="term" value="F:tRNA binding"/>
    <property type="evidence" value="ECO:0007669"/>
    <property type="project" value="UniProtKB-UniRule"/>
</dbReference>
<keyword evidence="8 14" id="KW-0949">S-adenosyl-L-methionine</keyword>
<dbReference type="SUPFAM" id="SSF102114">
    <property type="entry name" value="Radical SAM enzymes"/>
    <property type="match status" value="1"/>
</dbReference>
<keyword evidence="6 14" id="KW-0489">Methyltransferase</keyword>
<evidence type="ECO:0000256" key="14">
    <source>
        <dbReference type="HAMAP-Rule" id="MF_01849"/>
    </source>
</evidence>
<evidence type="ECO:0000313" key="17">
    <source>
        <dbReference type="Proteomes" id="UP000255233"/>
    </source>
</evidence>
<dbReference type="GO" id="GO:0070040">
    <property type="term" value="F:rRNA (adenine(2503)-C2-)-methyltransferase activity"/>
    <property type="evidence" value="ECO:0007669"/>
    <property type="project" value="UniProtKB-UniRule"/>
</dbReference>
<evidence type="ECO:0000256" key="9">
    <source>
        <dbReference type="ARBA" id="ARBA00022694"/>
    </source>
</evidence>
<evidence type="ECO:0000259" key="15">
    <source>
        <dbReference type="PROSITE" id="PS51918"/>
    </source>
</evidence>
<dbReference type="GO" id="GO:0005737">
    <property type="term" value="C:cytoplasm"/>
    <property type="evidence" value="ECO:0007669"/>
    <property type="project" value="UniProtKB-SubCell"/>
</dbReference>
<dbReference type="GO" id="GO:0070475">
    <property type="term" value="P:rRNA base methylation"/>
    <property type="evidence" value="ECO:0007669"/>
    <property type="project" value="UniProtKB-UniRule"/>
</dbReference>
<dbReference type="EC" id="2.1.1.192" evidence="14"/>
<evidence type="ECO:0000256" key="10">
    <source>
        <dbReference type="ARBA" id="ARBA00022723"/>
    </source>
</evidence>
<dbReference type="PANTHER" id="PTHR30544:SF5">
    <property type="entry name" value="RADICAL SAM CORE DOMAIN-CONTAINING PROTEIN"/>
    <property type="match status" value="1"/>
</dbReference>
<dbReference type="GO" id="GO:0019843">
    <property type="term" value="F:rRNA binding"/>
    <property type="evidence" value="ECO:0007669"/>
    <property type="project" value="UniProtKB-UniRule"/>
</dbReference>
<dbReference type="GO" id="GO:0030488">
    <property type="term" value="P:tRNA methylation"/>
    <property type="evidence" value="ECO:0007669"/>
    <property type="project" value="UniProtKB-UniRule"/>
</dbReference>
<keyword evidence="13 14" id="KW-1015">Disulfide bond</keyword>
<dbReference type="InterPro" id="IPR058240">
    <property type="entry name" value="rSAM_sf"/>
</dbReference>
<dbReference type="NCBIfam" id="TIGR00048">
    <property type="entry name" value="rRNA_mod_RlmN"/>
    <property type="match status" value="1"/>
</dbReference>
<keyword evidence="17" id="KW-1185">Reference proteome</keyword>
<dbReference type="InterPro" id="IPR004383">
    <property type="entry name" value="rRNA_lsu_MTrfase_RlmN/Cfr"/>
</dbReference>
<dbReference type="Gene3D" id="1.10.150.530">
    <property type="match status" value="1"/>
</dbReference>
<proteinExistence type="inferred from homology"/>
<comment type="catalytic activity">
    <reaction evidence="14">
        <text>adenosine(37) in tRNA + 2 reduced [2Fe-2S]-[ferredoxin] + 2 S-adenosyl-L-methionine = 2-methyladenosine(37) in tRNA + 5'-deoxyadenosine + L-methionine + 2 oxidized [2Fe-2S]-[ferredoxin] + S-adenosyl-L-homocysteine</text>
        <dbReference type="Rhea" id="RHEA:43332"/>
        <dbReference type="Rhea" id="RHEA-COMP:10000"/>
        <dbReference type="Rhea" id="RHEA-COMP:10001"/>
        <dbReference type="Rhea" id="RHEA-COMP:10162"/>
        <dbReference type="Rhea" id="RHEA-COMP:10485"/>
        <dbReference type="ChEBI" id="CHEBI:17319"/>
        <dbReference type="ChEBI" id="CHEBI:33737"/>
        <dbReference type="ChEBI" id="CHEBI:33738"/>
        <dbReference type="ChEBI" id="CHEBI:57844"/>
        <dbReference type="ChEBI" id="CHEBI:57856"/>
        <dbReference type="ChEBI" id="CHEBI:59789"/>
        <dbReference type="ChEBI" id="CHEBI:74411"/>
        <dbReference type="ChEBI" id="CHEBI:74497"/>
        <dbReference type="EC" id="2.1.1.192"/>
    </reaction>
</comment>
<feature type="active site" description="Proton acceptor" evidence="14">
    <location>
        <position position="96"/>
    </location>
</feature>
<dbReference type="FunFam" id="3.20.20.70:FF:000014">
    <property type="entry name" value="Probable dual-specificity RNA methyltransferase RlmN"/>
    <property type="match status" value="1"/>
</dbReference>
<dbReference type="InterPro" id="IPR013785">
    <property type="entry name" value="Aldolase_TIM"/>
</dbReference>
<reference evidence="16 17" key="1">
    <citation type="submission" date="2018-06" db="EMBL/GenBank/DDBJ databases">
        <authorList>
            <consortium name="Pathogen Informatics"/>
            <person name="Doyle S."/>
        </authorList>
    </citation>
    <scope>NUCLEOTIDE SEQUENCE [LARGE SCALE GENOMIC DNA]</scope>
    <source>
        <strain evidence="16 17">NCTC11190</strain>
    </source>
</reference>
<keyword evidence="9 14" id="KW-0819">tRNA processing</keyword>
<comment type="function">
    <text evidence="14">Specifically methylates position 2 of adenine 2503 in 23S rRNA and position 2 of adenine 37 in tRNAs.</text>
</comment>
<comment type="subcellular location">
    <subcellularLocation>
        <location evidence="1 14">Cytoplasm</location>
    </subcellularLocation>
</comment>
<dbReference type="GO" id="GO:0051539">
    <property type="term" value="F:4 iron, 4 sulfur cluster binding"/>
    <property type="evidence" value="ECO:0007669"/>
    <property type="project" value="UniProtKB-UniRule"/>
</dbReference>
<dbReference type="CDD" id="cd01335">
    <property type="entry name" value="Radical_SAM"/>
    <property type="match status" value="1"/>
</dbReference>
<dbReference type="OrthoDB" id="9793973at2"/>
<keyword evidence="3 14" id="KW-0004">4Fe-4S</keyword>
<gene>
    <name evidence="14 16" type="primary">rlmN</name>
    <name evidence="16" type="ORF">NCTC11190_00390</name>
</gene>
<comment type="miscellaneous">
    <text evidence="14">Reaction proceeds by a ping-pong mechanism involving intermediate methylation of a conserved cysteine residue.</text>
</comment>
<keyword evidence="12 14" id="KW-0411">Iron-sulfur</keyword>
<comment type="caution">
    <text evidence="14">Lacks conserved residue(s) required for the propagation of feature annotation.</text>
</comment>
<dbReference type="GO" id="GO:0002935">
    <property type="term" value="F:tRNA (adenine(37)-C2)-methyltransferase activity"/>
    <property type="evidence" value="ECO:0007669"/>
    <property type="project" value="UniProtKB-UniRule"/>
</dbReference>
<dbReference type="RefSeq" id="WP_027290793.1">
    <property type="nucleotide sequence ID" value="NZ_CALVFX010000003.1"/>
</dbReference>
<evidence type="ECO:0000256" key="12">
    <source>
        <dbReference type="ARBA" id="ARBA00023014"/>
    </source>
</evidence>
<feature type="binding site" evidence="14">
    <location>
        <position position="116"/>
    </location>
    <ligand>
        <name>[4Fe-4S] cluster</name>
        <dbReference type="ChEBI" id="CHEBI:49883"/>
        <note>4Fe-4S-S-AdoMet</note>
    </ligand>
</feature>
<dbReference type="PROSITE" id="PS51918">
    <property type="entry name" value="RADICAL_SAM"/>
    <property type="match status" value="1"/>
</dbReference>
<dbReference type="HAMAP" id="MF_01849">
    <property type="entry name" value="RNA_methyltr_RlmN"/>
    <property type="match status" value="1"/>
</dbReference>
<dbReference type="GO" id="GO:0046872">
    <property type="term" value="F:metal ion binding"/>
    <property type="evidence" value="ECO:0007669"/>
    <property type="project" value="UniProtKB-KW"/>
</dbReference>
<dbReference type="InterPro" id="IPR007197">
    <property type="entry name" value="rSAM"/>
</dbReference>
<keyword evidence="5 14" id="KW-0698">rRNA processing</keyword>
<dbReference type="Pfam" id="PF04055">
    <property type="entry name" value="Radical_SAM"/>
    <property type="match status" value="1"/>
</dbReference>
<feature type="binding site" evidence="14">
    <location>
        <position position="291"/>
    </location>
    <ligand>
        <name>S-adenosyl-L-methionine</name>
        <dbReference type="ChEBI" id="CHEBI:59789"/>
    </ligand>
</feature>
<evidence type="ECO:0000313" key="16">
    <source>
        <dbReference type="EMBL" id="SUE33192.1"/>
    </source>
</evidence>
<dbReference type="STRING" id="880526.GCA_000427365_01052"/>
<dbReference type="InterPro" id="IPR048641">
    <property type="entry name" value="RlmN_N"/>
</dbReference>
<accession>A0A379MRE5</accession>
<dbReference type="PANTHER" id="PTHR30544">
    <property type="entry name" value="23S RRNA METHYLTRANSFERASE"/>
    <property type="match status" value="1"/>
</dbReference>
<evidence type="ECO:0000256" key="8">
    <source>
        <dbReference type="ARBA" id="ARBA00022691"/>
    </source>
</evidence>
<evidence type="ECO:0000256" key="13">
    <source>
        <dbReference type="ARBA" id="ARBA00023157"/>
    </source>
</evidence>
<dbReference type="Pfam" id="PF21016">
    <property type="entry name" value="RlmN_N"/>
    <property type="match status" value="1"/>
</dbReference>
<evidence type="ECO:0000256" key="11">
    <source>
        <dbReference type="ARBA" id="ARBA00023004"/>
    </source>
</evidence>
<evidence type="ECO:0000256" key="6">
    <source>
        <dbReference type="ARBA" id="ARBA00022603"/>
    </source>
</evidence>